<comment type="caution">
    <text evidence="1">The sequence shown here is derived from an EMBL/GenBank/DDBJ whole genome shotgun (WGS) entry which is preliminary data.</text>
</comment>
<dbReference type="InterPro" id="IPR021251">
    <property type="entry name" value="DUF2793"/>
</dbReference>
<dbReference type="AlphaFoldDB" id="A0A552U846"/>
<evidence type="ECO:0000313" key="1">
    <source>
        <dbReference type="EMBL" id="TRW14349.1"/>
    </source>
</evidence>
<keyword evidence="2" id="KW-1185">Reference proteome</keyword>
<accession>A0A552U846</accession>
<dbReference type="Proteomes" id="UP000317894">
    <property type="component" value="Unassembled WGS sequence"/>
</dbReference>
<name>A0A552U846_9SPHN</name>
<reference evidence="1 2" key="1">
    <citation type="submission" date="2019-07" db="EMBL/GenBank/DDBJ databases">
        <title>Novel species isolated from glacier.</title>
        <authorList>
            <person name="Liu Q."/>
            <person name="Xin Y.-H."/>
        </authorList>
    </citation>
    <scope>NUCLEOTIDE SEQUENCE [LARGE SCALE GENOMIC DNA]</scope>
    <source>
        <strain evidence="1 2">LB1R16</strain>
    </source>
</reference>
<sequence length="166" mass="17127">MAEVSDRYALPLLQVGQAQKEVTHNEAVAGIDTLLHLAVETLTLAAPPAAPVPGQAWIVAAGATGDWAGRSAEIASFGTGGWRYAVPQQGCVAWLRDVQRFAVFTADGWRDDGWPVAALRVGTRTVLGGGMSTVPPVEGGAVVDAEARAAIAALVADLRFQGLVAG</sequence>
<dbReference type="EMBL" id="VJWA01000002">
    <property type="protein sequence ID" value="TRW14349.1"/>
    <property type="molecule type" value="Genomic_DNA"/>
</dbReference>
<dbReference type="RefSeq" id="WP_144237554.1">
    <property type="nucleotide sequence ID" value="NZ_VJWA01000002.1"/>
</dbReference>
<dbReference type="Pfam" id="PF10983">
    <property type="entry name" value="DUF2793"/>
    <property type="match status" value="1"/>
</dbReference>
<organism evidence="1 2">
    <name type="scientific">Glacieibacterium frigidum</name>
    <dbReference type="NCBI Taxonomy" id="2593303"/>
    <lineage>
        <taxon>Bacteria</taxon>
        <taxon>Pseudomonadati</taxon>
        <taxon>Pseudomonadota</taxon>
        <taxon>Alphaproteobacteria</taxon>
        <taxon>Sphingomonadales</taxon>
        <taxon>Sphingosinicellaceae</taxon>
        <taxon>Glacieibacterium</taxon>
    </lineage>
</organism>
<proteinExistence type="predicted"/>
<dbReference type="OrthoDB" id="564699at2"/>
<evidence type="ECO:0000313" key="2">
    <source>
        <dbReference type="Proteomes" id="UP000317894"/>
    </source>
</evidence>
<gene>
    <name evidence="1" type="ORF">FMM06_11600</name>
</gene>
<protein>
    <submittedName>
        <fullName evidence="1">DUF2793 domain-containing protein</fullName>
    </submittedName>
</protein>